<gene>
    <name evidence="2" type="ORF">GCM10011491_42290</name>
</gene>
<evidence type="ECO:0000259" key="1">
    <source>
        <dbReference type="Pfam" id="PF08401"/>
    </source>
</evidence>
<protein>
    <recommendedName>
        <fullName evidence="1">N-terminal domain-containing protein</fullName>
    </recommendedName>
</protein>
<organism evidence="2 3">
    <name type="scientific">Brucella endophytica</name>
    <dbReference type="NCBI Taxonomy" id="1963359"/>
    <lineage>
        <taxon>Bacteria</taxon>
        <taxon>Pseudomonadati</taxon>
        <taxon>Pseudomonadota</taxon>
        <taxon>Alphaproteobacteria</taxon>
        <taxon>Hyphomicrobiales</taxon>
        <taxon>Brucellaceae</taxon>
        <taxon>Brucella/Ochrobactrum group</taxon>
        <taxon>Brucella</taxon>
    </lineage>
</organism>
<comment type="caution">
    <text evidence="2">The sequence shown here is derived from an EMBL/GenBank/DDBJ whole genome shotgun (WGS) entry which is preliminary data.</text>
</comment>
<name>A0A916SPB2_9HYPH</name>
<dbReference type="Pfam" id="PF08401">
    <property type="entry name" value="ArdcN"/>
    <property type="match status" value="1"/>
</dbReference>
<dbReference type="Proteomes" id="UP000646478">
    <property type="component" value="Unassembled WGS sequence"/>
</dbReference>
<keyword evidence="3" id="KW-1185">Reference proteome</keyword>
<sequence>MKTDVYKQVTDKIIADLERGELTWLKPWSAGNMDGRITLRFRSELSVYFVWP</sequence>
<proteinExistence type="predicted"/>
<dbReference type="EMBL" id="BMHH01000027">
    <property type="protein sequence ID" value="GGB09887.1"/>
    <property type="molecule type" value="Genomic_DNA"/>
</dbReference>
<evidence type="ECO:0000313" key="2">
    <source>
        <dbReference type="EMBL" id="GGB09887.1"/>
    </source>
</evidence>
<dbReference type="RefSeq" id="WP_210311682.1">
    <property type="nucleotide sequence ID" value="NZ_BMHH01000027.1"/>
</dbReference>
<evidence type="ECO:0000313" key="3">
    <source>
        <dbReference type="Proteomes" id="UP000646478"/>
    </source>
</evidence>
<feature type="domain" description="N-terminal" evidence="1">
    <location>
        <begin position="4"/>
        <end position="39"/>
    </location>
</feature>
<dbReference type="InterPro" id="IPR013610">
    <property type="entry name" value="ArdC_N"/>
</dbReference>
<reference evidence="2" key="2">
    <citation type="submission" date="2020-09" db="EMBL/GenBank/DDBJ databases">
        <authorList>
            <person name="Sun Q."/>
            <person name="Zhou Y."/>
        </authorList>
    </citation>
    <scope>NUCLEOTIDE SEQUENCE</scope>
    <source>
        <strain evidence="2">CGMCC 1.15082</strain>
    </source>
</reference>
<dbReference type="GO" id="GO:0003697">
    <property type="term" value="F:single-stranded DNA binding"/>
    <property type="evidence" value="ECO:0007669"/>
    <property type="project" value="InterPro"/>
</dbReference>
<accession>A0A916SPB2</accession>
<reference evidence="2" key="1">
    <citation type="journal article" date="2014" name="Int. J. Syst. Evol. Microbiol.">
        <title>Complete genome sequence of Corynebacterium casei LMG S-19264T (=DSM 44701T), isolated from a smear-ripened cheese.</title>
        <authorList>
            <consortium name="US DOE Joint Genome Institute (JGI-PGF)"/>
            <person name="Walter F."/>
            <person name="Albersmeier A."/>
            <person name="Kalinowski J."/>
            <person name="Ruckert C."/>
        </authorList>
    </citation>
    <scope>NUCLEOTIDE SEQUENCE</scope>
    <source>
        <strain evidence="2">CGMCC 1.15082</strain>
    </source>
</reference>
<dbReference type="AlphaFoldDB" id="A0A916SPB2"/>